<evidence type="ECO:0000256" key="3">
    <source>
        <dbReference type="ARBA" id="ARBA00022927"/>
    </source>
</evidence>
<dbReference type="PANTHER" id="PTHR15837">
    <property type="entry name" value="RAN GUANINE NUCLEOTIDE RELEASE FACTOR"/>
    <property type="match status" value="1"/>
</dbReference>
<dbReference type="OrthoDB" id="10255285at2759"/>
<organism evidence="4 5">
    <name type="scientific">Exidia glandulosa HHB12029</name>
    <dbReference type="NCBI Taxonomy" id="1314781"/>
    <lineage>
        <taxon>Eukaryota</taxon>
        <taxon>Fungi</taxon>
        <taxon>Dikarya</taxon>
        <taxon>Basidiomycota</taxon>
        <taxon>Agaricomycotina</taxon>
        <taxon>Agaricomycetes</taxon>
        <taxon>Auriculariales</taxon>
        <taxon>Exidiaceae</taxon>
        <taxon>Exidia</taxon>
    </lineage>
</organism>
<dbReference type="InterPro" id="IPR007681">
    <property type="entry name" value="Mog1"/>
</dbReference>
<sequence length="184" mass="20054">MELAKRDLFGGAMTVNLPRHNLVDASTLREVPDTQEVFLHTDCTASWIVEILQRVEPVDAVEAAKFHFSSLAHDNDALSSQVVDVRTLPAQPNASPHAANTPPPTICDGWQEVAKYNRTAPDKVEIMLAVYRLQAQNIDVVLSVNLPHVLADGTRTPEDLITGIKSSFVAVAQSLSIVDFGLFA</sequence>
<dbReference type="GO" id="GO:0005085">
    <property type="term" value="F:guanyl-nucleotide exchange factor activity"/>
    <property type="evidence" value="ECO:0007669"/>
    <property type="project" value="TreeGrafter"/>
</dbReference>
<dbReference type="InterPro" id="IPR016123">
    <property type="entry name" value="Mog1/PsbP_a/b/a-sand"/>
</dbReference>
<gene>
    <name evidence="4" type="ORF">EXIGLDRAFT_677125</name>
</gene>
<dbReference type="PANTHER" id="PTHR15837:SF0">
    <property type="entry name" value="RAN GUANINE NUCLEOTIDE RELEASE FACTOR"/>
    <property type="match status" value="1"/>
</dbReference>
<dbReference type="InParanoid" id="A0A165GF42"/>
<protein>
    <submittedName>
        <fullName evidence="4">Mog1p/PsbP-like protein</fullName>
    </submittedName>
</protein>
<dbReference type="Proteomes" id="UP000077266">
    <property type="component" value="Unassembled WGS sequence"/>
</dbReference>
<keyword evidence="2" id="KW-0813">Transport</keyword>
<proteinExistence type="inferred from homology"/>
<evidence type="ECO:0000313" key="4">
    <source>
        <dbReference type="EMBL" id="KZV90425.1"/>
    </source>
</evidence>
<dbReference type="Gene3D" id="3.40.1000.10">
    <property type="entry name" value="Mog1/PsbP, alpha/beta/alpha sandwich"/>
    <property type="match status" value="1"/>
</dbReference>
<accession>A0A165GF42</accession>
<reference evidence="4 5" key="1">
    <citation type="journal article" date="2016" name="Mol. Biol. Evol.">
        <title>Comparative Genomics of Early-Diverging Mushroom-Forming Fungi Provides Insights into the Origins of Lignocellulose Decay Capabilities.</title>
        <authorList>
            <person name="Nagy L.G."/>
            <person name="Riley R."/>
            <person name="Tritt A."/>
            <person name="Adam C."/>
            <person name="Daum C."/>
            <person name="Floudas D."/>
            <person name="Sun H."/>
            <person name="Yadav J.S."/>
            <person name="Pangilinan J."/>
            <person name="Larsson K.H."/>
            <person name="Matsuura K."/>
            <person name="Barry K."/>
            <person name="Labutti K."/>
            <person name="Kuo R."/>
            <person name="Ohm R.A."/>
            <person name="Bhattacharya S.S."/>
            <person name="Shirouzu T."/>
            <person name="Yoshinaga Y."/>
            <person name="Martin F.M."/>
            <person name="Grigoriev I.V."/>
            <person name="Hibbett D.S."/>
        </authorList>
    </citation>
    <scope>NUCLEOTIDE SEQUENCE [LARGE SCALE GENOMIC DNA]</scope>
    <source>
        <strain evidence="4 5">HHB12029</strain>
    </source>
</reference>
<dbReference type="GO" id="GO:0005634">
    <property type="term" value="C:nucleus"/>
    <property type="evidence" value="ECO:0007669"/>
    <property type="project" value="TreeGrafter"/>
</dbReference>
<dbReference type="SUPFAM" id="SSF55724">
    <property type="entry name" value="Mog1p/PsbP-like"/>
    <property type="match status" value="1"/>
</dbReference>
<keyword evidence="3" id="KW-0653">Protein transport</keyword>
<keyword evidence="5" id="KW-1185">Reference proteome</keyword>
<evidence type="ECO:0000313" key="5">
    <source>
        <dbReference type="Proteomes" id="UP000077266"/>
    </source>
</evidence>
<dbReference type="Pfam" id="PF04603">
    <property type="entry name" value="Mog1"/>
    <property type="match status" value="1"/>
</dbReference>
<comment type="similarity">
    <text evidence="1">Belongs to the MOG1 family.</text>
</comment>
<name>A0A165GF42_EXIGL</name>
<dbReference type="STRING" id="1314781.A0A165GF42"/>
<evidence type="ECO:0000256" key="2">
    <source>
        <dbReference type="ARBA" id="ARBA00022448"/>
    </source>
</evidence>
<dbReference type="FunCoup" id="A0A165GF42">
    <property type="interactions" value="419"/>
</dbReference>
<dbReference type="GO" id="GO:0031267">
    <property type="term" value="F:small GTPase binding"/>
    <property type="evidence" value="ECO:0007669"/>
    <property type="project" value="TreeGrafter"/>
</dbReference>
<dbReference type="GO" id="GO:0006606">
    <property type="term" value="P:protein import into nucleus"/>
    <property type="evidence" value="ECO:0007669"/>
    <property type="project" value="TreeGrafter"/>
</dbReference>
<dbReference type="EMBL" id="KV426049">
    <property type="protein sequence ID" value="KZV90425.1"/>
    <property type="molecule type" value="Genomic_DNA"/>
</dbReference>
<evidence type="ECO:0000256" key="1">
    <source>
        <dbReference type="ARBA" id="ARBA00010307"/>
    </source>
</evidence>
<dbReference type="AlphaFoldDB" id="A0A165GF42"/>